<proteinExistence type="predicted"/>
<dbReference type="PANTHER" id="PTHR43031">
    <property type="entry name" value="FAD-DEPENDENT OXIDOREDUCTASE"/>
    <property type="match status" value="1"/>
</dbReference>
<dbReference type="EMBL" id="CP032544">
    <property type="protein sequence ID" value="AZJ32771.1"/>
    <property type="molecule type" value="Genomic_DNA"/>
</dbReference>
<dbReference type="Proteomes" id="UP000269693">
    <property type="component" value="Chromosome"/>
</dbReference>
<evidence type="ECO:0000313" key="2">
    <source>
        <dbReference type="EMBL" id="AZJ32771.1"/>
    </source>
</evidence>
<accession>A0ABM7CG41</accession>
<reference evidence="2 3" key="1">
    <citation type="submission" date="2018-09" db="EMBL/GenBank/DDBJ databases">
        <title>Insights into the microbiota of Asian seabass (Lates calcarifer) with tenacibaculosis symptoms and description of sp. nov. Tenacibaculum singaporense.</title>
        <authorList>
            <person name="Miyake S."/>
            <person name="Soh M."/>
            <person name="Azman M.N."/>
            <person name="Ngoh S.Y."/>
            <person name="Orban L."/>
            <person name="Seedorf H."/>
        </authorList>
    </citation>
    <scope>NUCLEOTIDE SEQUENCE [LARGE SCALE GENOMIC DNA]</scope>
    <source>
        <strain evidence="2 3">DSM 13764</strain>
    </source>
</reference>
<evidence type="ECO:0000313" key="3">
    <source>
        <dbReference type="Proteomes" id="UP000269693"/>
    </source>
</evidence>
<dbReference type="SMART" id="SM00450">
    <property type="entry name" value="RHOD"/>
    <property type="match status" value="1"/>
</dbReference>
<dbReference type="InterPro" id="IPR001763">
    <property type="entry name" value="Rhodanese-like_dom"/>
</dbReference>
<dbReference type="InterPro" id="IPR036873">
    <property type="entry name" value="Rhodanese-like_dom_sf"/>
</dbReference>
<organism evidence="2 3">
    <name type="scientific">Tenacibaculum mesophilum</name>
    <dbReference type="NCBI Taxonomy" id="104268"/>
    <lineage>
        <taxon>Bacteria</taxon>
        <taxon>Pseudomonadati</taxon>
        <taxon>Bacteroidota</taxon>
        <taxon>Flavobacteriia</taxon>
        <taxon>Flavobacteriales</taxon>
        <taxon>Flavobacteriaceae</taxon>
        <taxon>Tenacibaculum</taxon>
    </lineage>
</organism>
<evidence type="ECO:0000259" key="1">
    <source>
        <dbReference type="PROSITE" id="PS50206"/>
    </source>
</evidence>
<dbReference type="SUPFAM" id="SSF52821">
    <property type="entry name" value="Rhodanese/Cell cycle control phosphatase"/>
    <property type="match status" value="1"/>
</dbReference>
<dbReference type="Pfam" id="PF00581">
    <property type="entry name" value="Rhodanese"/>
    <property type="match status" value="1"/>
</dbReference>
<dbReference type="InterPro" id="IPR050229">
    <property type="entry name" value="GlpE_sulfurtransferase"/>
</dbReference>
<keyword evidence="3" id="KW-1185">Reference proteome</keyword>
<dbReference type="PANTHER" id="PTHR43031:SF1">
    <property type="entry name" value="PYRIDINE NUCLEOTIDE-DISULPHIDE OXIDOREDUCTASE"/>
    <property type="match status" value="1"/>
</dbReference>
<feature type="domain" description="Rhodanese" evidence="1">
    <location>
        <begin position="48"/>
        <end position="134"/>
    </location>
</feature>
<name>A0ABM7CG41_9FLAO</name>
<gene>
    <name evidence="2" type="ORF">D6200_09460</name>
</gene>
<dbReference type="PROSITE" id="PS50206">
    <property type="entry name" value="RHODANESE_3"/>
    <property type="match status" value="1"/>
</dbReference>
<sequence length="135" mass="15253">MSINFKISNMNKGVFLVGLFLTVILSCKPQKTEVNNITIDNLQVVLQNENNAQLLDVRTPEEWSRGVIENPIKIDVTGNDFEGKALEKLDKTKPVYLYCRSGGRSLKASELLAQKGFKVYNVLGGYLEWTEKNKE</sequence>
<dbReference type="CDD" id="cd00158">
    <property type="entry name" value="RHOD"/>
    <property type="match status" value="1"/>
</dbReference>
<protein>
    <submittedName>
        <fullName evidence="2">Rhodanese-like domain-containing protein</fullName>
    </submittedName>
</protein>
<dbReference type="Gene3D" id="3.40.250.10">
    <property type="entry name" value="Rhodanese-like domain"/>
    <property type="match status" value="1"/>
</dbReference>
<dbReference type="PROSITE" id="PS51257">
    <property type="entry name" value="PROKAR_LIPOPROTEIN"/>
    <property type="match status" value="1"/>
</dbReference>